<feature type="compositionally biased region" description="Basic residues" evidence="4">
    <location>
        <begin position="726"/>
        <end position="738"/>
    </location>
</feature>
<feature type="compositionally biased region" description="Acidic residues" evidence="4">
    <location>
        <begin position="146"/>
        <end position="179"/>
    </location>
</feature>
<comment type="similarity">
    <text evidence="2">Belongs to the NOC2 family.</text>
</comment>
<evidence type="ECO:0000256" key="1">
    <source>
        <dbReference type="ARBA" id="ARBA00004123"/>
    </source>
</evidence>
<dbReference type="PANTHER" id="PTHR12687:SF4">
    <property type="entry name" value="NUCLEOLAR COMPLEX PROTEIN 2 HOMOLOG"/>
    <property type="match status" value="1"/>
</dbReference>
<dbReference type="GO" id="GO:0030691">
    <property type="term" value="C:Noc2p-Noc3p complex"/>
    <property type="evidence" value="ECO:0007669"/>
    <property type="project" value="TreeGrafter"/>
</dbReference>
<evidence type="ECO:0000256" key="2">
    <source>
        <dbReference type="ARBA" id="ARBA00005907"/>
    </source>
</evidence>
<dbReference type="GO" id="GO:0030690">
    <property type="term" value="C:Noc1p-Noc2p complex"/>
    <property type="evidence" value="ECO:0007669"/>
    <property type="project" value="TreeGrafter"/>
</dbReference>
<comment type="subcellular location">
    <subcellularLocation>
        <location evidence="1">Nucleus</location>
    </subcellularLocation>
</comment>
<feature type="compositionally biased region" description="Acidic residues" evidence="4">
    <location>
        <begin position="71"/>
        <end position="100"/>
    </location>
</feature>
<sequence>MGATKKKSIKFIAKGHLAAKIKQRNHKKKVKALKEKRKGRFEKEDAGAAKNKLKAADNSAPAHGGKKDESDMLNDMDVDDFLNDEFLNSDDESDVDEEQDAPTADGSESDDDVEMKDDAGDDSSSEEEDEDALDPRYMTPFPAFDGGDDAGDDEDGDEPADAMADDEEVAGDDAAEEEESVGRKTLTMEMLIKAEKECFEQQSIGGLRRLMKIFSDACRSSDAADVSKQGEITYDIQSSAVYNRLMLNVFRKMHTAFARLVAVSATDDAEDEQKSGLKMDDRKWKKHSLVIKRFFGCVTYVLSHTTGQDIQTFVLRELAHYLPFVVPCQKTASRLLRTLLKLWAKSLNNTVCMLAFVRIRDLALQMPFPFLELALKGIYITYMRNTKFTNEATLPHHVLLGNCVVELYGLDLASSYQHAFVYIRELAITLRKTITSPSPDTFKAVLNWQFFNQLRVWTAVVCAYPDESQLRPLLYPLCQLLFAVVRLASTIRYAPMRFQCVKLLQQLAFATHSFVPTSPVLLEVLQMPPFSTSYRGSGKGKAGGDSSSSTRVDLDLELAVKLSKSHLDHKRVHDLLITRLFELLQRECDVYKFHIGFPEFTVPLLLALSKFASSCLIPRWKSLARGLIENLKKRADWIRAKRTGLEIAPKDVDKMADFLKTERQQAVRKLLESDAEAMQKKLAEAPKDATNKAAAAAYNSDDSDDEEKPKAKEATPQADDEAAATKGRKSKKKNKKNAKSTVDDATFNKVKKMSLKEFKKSVAAVDAADVVEDMTFSSDEE</sequence>
<evidence type="ECO:0000256" key="3">
    <source>
        <dbReference type="ARBA" id="ARBA00023242"/>
    </source>
</evidence>
<feature type="compositionally biased region" description="Low complexity" evidence="4">
    <location>
        <begin position="691"/>
        <end position="700"/>
    </location>
</feature>
<gene>
    <name evidence="5" type="ORF">P43SY_000149</name>
</gene>
<evidence type="ECO:0000313" key="6">
    <source>
        <dbReference type="Proteomes" id="UP001209570"/>
    </source>
</evidence>
<dbReference type="AlphaFoldDB" id="A0AAD5Q9T8"/>
<feature type="region of interest" description="Disordered" evidence="4">
    <location>
        <begin position="20"/>
        <end position="182"/>
    </location>
</feature>
<feature type="compositionally biased region" description="Basic residues" evidence="4">
    <location>
        <begin position="20"/>
        <end position="40"/>
    </location>
</feature>
<evidence type="ECO:0000313" key="5">
    <source>
        <dbReference type="EMBL" id="KAJ0399310.1"/>
    </source>
</evidence>
<dbReference type="EMBL" id="JAKCXM010000187">
    <property type="protein sequence ID" value="KAJ0399310.1"/>
    <property type="molecule type" value="Genomic_DNA"/>
</dbReference>
<accession>A0AAD5Q9T8</accession>
<dbReference type="GO" id="GO:0005654">
    <property type="term" value="C:nucleoplasm"/>
    <property type="evidence" value="ECO:0007669"/>
    <property type="project" value="TreeGrafter"/>
</dbReference>
<keyword evidence="6" id="KW-1185">Reference proteome</keyword>
<protein>
    <recommendedName>
        <fullName evidence="7">Nucleolar complex protein 2</fullName>
    </recommendedName>
</protein>
<dbReference type="GO" id="GO:0042273">
    <property type="term" value="P:ribosomal large subunit biogenesis"/>
    <property type="evidence" value="ECO:0007669"/>
    <property type="project" value="TreeGrafter"/>
</dbReference>
<name>A0AAD5Q9T8_PYTIN</name>
<dbReference type="Pfam" id="PF03715">
    <property type="entry name" value="Noc2"/>
    <property type="match status" value="1"/>
</dbReference>
<keyword evidence="3" id="KW-0539">Nucleus</keyword>
<feature type="compositionally biased region" description="Acidic residues" evidence="4">
    <location>
        <begin position="107"/>
        <end position="132"/>
    </location>
</feature>
<reference evidence="5" key="1">
    <citation type="submission" date="2021-12" db="EMBL/GenBank/DDBJ databases">
        <title>Prjna785345.</title>
        <authorList>
            <person name="Rujirawat T."/>
            <person name="Krajaejun T."/>
        </authorList>
    </citation>
    <scope>NUCLEOTIDE SEQUENCE</scope>
    <source>
        <strain evidence="5">Pi057C3</strain>
    </source>
</reference>
<evidence type="ECO:0008006" key="7">
    <source>
        <dbReference type="Google" id="ProtNLM"/>
    </source>
</evidence>
<dbReference type="InterPro" id="IPR005343">
    <property type="entry name" value="Noc2"/>
</dbReference>
<feature type="region of interest" description="Disordered" evidence="4">
    <location>
        <begin position="683"/>
        <end position="746"/>
    </location>
</feature>
<dbReference type="Proteomes" id="UP001209570">
    <property type="component" value="Unassembled WGS sequence"/>
</dbReference>
<comment type="caution">
    <text evidence="5">The sequence shown here is derived from an EMBL/GenBank/DDBJ whole genome shotgun (WGS) entry which is preliminary data.</text>
</comment>
<organism evidence="5 6">
    <name type="scientific">Pythium insidiosum</name>
    <name type="common">Pythiosis disease agent</name>
    <dbReference type="NCBI Taxonomy" id="114742"/>
    <lineage>
        <taxon>Eukaryota</taxon>
        <taxon>Sar</taxon>
        <taxon>Stramenopiles</taxon>
        <taxon>Oomycota</taxon>
        <taxon>Peronosporomycetes</taxon>
        <taxon>Pythiales</taxon>
        <taxon>Pythiaceae</taxon>
        <taxon>Pythium</taxon>
    </lineage>
</organism>
<dbReference type="GO" id="GO:0005730">
    <property type="term" value="C:nucleolus"/>
    <property type="evidence" value="ECO:0007669"/>
    <property type="project" value="TreeGrafter"/>
</dbReference>
<evidence type="ECO:0000256" key="4">
    <source>
        <dbReference type="SAM" id="MobiDB-lite"/>
    </source>
</evidence>
<proteinExistence type="inferred from homology"/>
<dbReference type="PANTHER" id="PTHR12687">
    <property type="entry name" value="NUCLEOLAR COMPLEX 2 AND RAD4-RELATED"/>
    <property type="match status" value="1"/>
</dbReference>